<name>A0A7F5R6M3_AGRPL</name>
<dbReference type="GeneID" id="108739762"/>
<dbReference type="InParanoid" id="A0A7F5R6M3"/>
<feature type="chain" id="PRO_5028878791" evidence="1">
    <location>
        <begin position="20"/>
        <end position="273"/>
    </location>
</feature>
<dbReference type="Gene3D" id="3.15.10.50">
    <property type="match status" value="1"/>
</dbReference>
<evidence type="ECO:0000313" key="2">
    <source>
        <dbReference type="Proteomes" id="UP000192223"/>
    </source>
</evidence>
<dbReference type="RefSeq" id="XP_025831607.1">
    <property type="nucleotide sequence ID" value="XM_025975822.1"/>
</dbReference>
<evidence type="ECO:0000313" key="3">
    <source>
        <dbReference type="RefSeq" id="XP_025831607.1"/>
    </source>
</evidence>
<sequence>MQMSFNLLPLICLFAFSFAENGFEIEFPDKLAFDEFAKNDIFSPEILGEFAEHLEKFYTSSGRVHQANAKSTVAVINDYVDKLLTNLNNFTTSRGLNELDIPGVSEKLEYRSPLSLITFTGLLNLTDGKLSGISNIVRTGDVKITYADKHLSILAPLGIRSLSIKYNYIAKIMKLGPRGEIIGDAEGIKFLFRLSYNITVHRFSLDFFEINKIGSIKLYFSKNVLTDWLASLVTNIVLPLFKRIIQTLLNNNVYAILENIVDIINSALANVFP</sequence>
<dbReference type="KEGG" id="apln:108739762"/>
<proteinExistence type="predicted"/>
<reference evidence="3" key="1">
    <citation type="submission" date="2025-08" db="UniProtKB">
        <authorList>
            <consortium name="RefSeq"/>
        </authorList>
    </citation>
    <scope>IDENTIFICATION</scope>
    <source>
        <tissue evidence="3">Entire body</tissue>
    </source>
</reference>
<keyword evidence="2" id="KW-1185">Reference proteome</keyword>
<dbReference type="AlphaFoldDB" id="A0A7F5R6M3"/>
<organism evidence="2 3">
    <name type="scientific">Agrilus planipennis</name>
    <name type="common">Emerald ash borer</name>
    <name type="synonym">Agrilus marcopoli</name>
    <dbReference type="NCBI Taxonomy" id="224129"/>
    <lineage>
        <taxon>Eukaryota</taxon>
        <taxon>Metazoa</taxon>
        <taxon>Ecdysozoa</taxon>
        <taxon>Arthropoda</taxon>
        <taxon>Hexapoda</taxon>
        <taxon>Insecta</taxon>
        <taxon>Pterygota</taxon>
        <taxon>Neoptera</taxon>
        <taxon>Endopterygota</taxon>
        <taxon>Coleoptera</taxon>
        <taxon>Polyphaga</taxon>
        <taxon>Elateriformia</taxon>
        <taxon>Buprestoidea</taxon>
        <taxon>Buprestidae</taxon>
        <taxon>Agrilinae</taxon>
        <taxon>Agrilus</taxon>
    </lineage>
</organism>
<dbReference type="OrthoDB" id="6419576at2759"/>
<keyword evidence="1" id="KW-0732">Signal</keyword>
<protein>
    <submittedName>
        <fullName evidence="3">Uncharacterized protein LOC108739762</fullName>
    </submittedName>
</protein>
<evidence type="ECO:0000256" key="1">
    <source>
        <dbReference type="SAM" id="SignalP"/>
    </source>
</evidence>
<dbReference type="Proteomes" id="UP000192223">
    <property type="component" value="Unplaced"/>
</dbReference>
<gene>
    <name evidence="3" type="primary">LOC108739762</name>
</gene>
<feature type="signal peptide" evidence="1">
    <location>
        <begin position="1"/>
        <end position="19"/>
    </location>
</feature>
<accession>A0A7F5R6M3</accession>
<dbReference type="Pfam" id="PF16984">
    <property type="entry name" value="Grp7_allergen"/>
    <property type="match status" value="1"/>
</dbReference>
<dbReference type="InterPro" id="IPR020234">
    <property type="entry name" value="Mite_allergen_group-7"/>
</dbReference>
<dbReference type="InterPro" id="IPR038602">
    <property type="entry name" value="Mite_allergen_7_sf"/>
</dbReference>